<dbReference type="InterPro" id="IPR007265">
    <property type="entry name" value="COG_su3"/>
</dbReference>
<dbReference type="InterPro" id="IPR048685">
    <property type="entry name" value="COG3_C"/>
</dbReference>
<feature type="compositionally biased region" description="Basic and acidic residues" evidence="9">
    <location>
        <begin position="643"/>
        <end position="660"/>
    </location>
</feature>
<feature type="region of interest" description="Disordered" evidence="9">
    <location>
        <begin position="634"/>
        <end position="676"/>
    </location>
</feature>
<feature type="domain" description="Lamina-associated polypeptide 2 alpha C-terminal" evidence="11">
    <location>
        <begin position="50"/>
        <end position="138"/>
    </location>
</feature>
<evidence type="ECO:0000313" key="13">
    <source>
        <dbReference type="EMBL" id="CAJ0942425.1"/>
    </source>
</evidence>
<evidence type="ECO:0000313" key="14">
    <source>
        <dbReference type="Proteomes" id="UP001176940"/>
    </source>
</evidence>
<comment type="subcellular location">
    <subcellularLocation>
        <location evidence="1">Golgi apparatus membrane</location>
        <topology evidence="1">Peripheral membrane protein</topology>
    </subcellularLocation>
</comment>
<organism evidence="13 14">
    <name type="scientific">Ranitomeya imitator</name>
    <name type="common">mimic poison frog</name>
    <dbReference type="NCBI Taxonomy" id="111125"/>
    <lineage>
        <taxon>Eukaryota</taxon>
        <taxon>Metazoa</taxon>
        <taxon>Chordata</taxon>
        <taxon>Craniata</taxon>
        <taxon>Vertebrata</taxon>
        <taxon>Euteleostomi</taxon>
        <taxon>Amphibia</taxon>
        <taxon>Batrachia</taxon>
        <taxon>Anura</taxon>
        <taxon>Neobatrachia</taxon>
        <taxon>Hyloidea</taxon>
        <taxon>Dendrobatidae</taxon>
        <taxon>Dendrobatinae</taxon>
        <taxon>Ranitomeya</taxon>
    </lineage>
</organism>
<dbReference type="Proteomes" id="UP001176940">
    <property type="component" value="Unassembled WGS sequence"/>
</dbReference>
<protein>
    <recommendedName>
        <fullName evidence="3">Conserved oligomeric Golgi complex subunit 3</fullName>
    </recommendedName>
    <alternativeName>
        <fullName evidence="8">Component of oligomeric Golgi complex 3</fullName>
    </alternativeName>
</protein>
<keyword evidence="6" id="KW-0333">Golgi apparatus</keyword>
<evidence type="ECO:0000256" key="3">
    <source>
        <dbReference type="ARBA" id="ARBA00020976"/>
    </source>
</evidence>
<feature type="domain" description="Conserved oligomeric Golgi complex subunit 3 N-terminal" evidence="10">
    <location>
        <begin position="484"/>
        <end position="580"/>
    </location>
</feature>
<proteinExistence type="inferred from homology"/>
<keyword evidence="7" id="KW-0472">Membrane</keyword>
<name>A0ABN9LJT6_9NEOB</name>
<gene>
    <name evidence="13" type="ORF">RIMI_LOCUS9591577</name>
</gene>
<evidence type="ECO:0000259" key="12">
    <source>
        <dbReference type="Pfam" id="PF20671"/>
    </source>
</evidence>
<keyword evidence="14" id="KW-1185">Reference proteome</keyword>
<dbReference type="Gene3D" id="1.10.287.3160">
    <property type="match status" value="1"/>
</dbReference>
<evidence type="ECO:0000256" key="9">
    <source>
        <dbReference type="SAM" id="MobiDB-lite"/>
    </source>
</evidence>
<evidence type="ECO:0000256" key="6">
    <source>
        <dbReference type="ARBA" id="ARBA00023034"/>
    </source>
</evidence>
<evidence type="ECO:0000256" key="4">
    <source>
        <dbReference type="ARBA" id="ARBA00022448"/>
    </source>
</evidence>
<feature type="domain" description="Conserved oligomeric Golgi complex subunit 3 C-terminal" evidence="12">
    <location>
        <begin position="987"/>
        <end position="1063"/>
    </location>
</feature>
<dbReference type="PANTHER" id="PTHR13302">
    <property type="entry name" value="CONSERVED OLIGOMERIC GOLGI COMPLEX COMPONENT 3"/>
    <property type="match status" value="1"/>
</dbReference>
<evidence type="ECO:0000259" key="10">
    <source>
        <dbReference type="Pfam" id="PF04136"/>
    </source>
</evidence>
<sequence>MGALKDPLDKKADAFLKSAWEASTWVFKPGVAATCTTRAIVRWLDELSDQITDKCPRDRLLEVIPSLQNAAGFLADAAIDSVRFAARASALANSGRRALWLKNWNADFQSKVKLCAVPCEGQYLFGKALDEILEKAADKIKHFPPPPFFKRRWYDNRRSFRGSDNQEDCTKAVTKVRELLTTLGWIINLKKSRMVPVQMQEFLGIQLNSVRQDCVLPDRKIETIKQRIRQIQAAQSVLKRVLAGRNDGGLCWMKDEGLHLETSLRGSRDVSSPVRGTRCYWLSTSLAADVVGVVTALEPFPGHVTPPLGSVARFQDPGSGSDRTCYCGWPSVVRMMAAAGADGLEARERLTLWDRRSEPLAPLTERQTDSVLELKAAAEELPIPAEVGDSLWGRQRGWGGVRSAGQCGWLLQLPIEDLCSLSSTSLTVSLSGAVPESTEGILQQGFSALGMEDDRIETAQQFFSWFAQLQTHMDQDEGAKYREMREYLSGFQDQCDAILNDVNVALQHLESLQKQYLFVSTKTGTLHEACEQLLKEQSELVNLAESIQQKLSYFNELENISTKKADHRHGTKLVISNGFNDGFRLAFLKLNSPTLSVNSEGFIPMLSKLDDCISYISSHDSALPYSIELQSQVTRGSQPGFSEHLHGAKHSDNRSDDTHRPGFSPFVEPTHGIPRPVPLVRGAVPPETKALRLHTGPTIPGGAAPHNLGPGDPDPNHLLPNDSQSRPDTSKVGGRLLSFRHAWIAVVHDEWESPFEPLQDISLHLLSWKVAFLIAITSIRRVSELTALSCRTPFLTIHQDKVVLRPSPTFLPKVVSFFHLNEEIILPSLCPAPTHHVEKALHTLDLVRALRKYVSRTAFFRQMDALFVLPAVHRKGLAASKLTIASWIRTTIQEAYRVRGKPIPAGFRTLHSVAYTHGPVSPNEWLGEKDFTPNYKDYPIYLAKFKQCLSKAMHLMKIYTVNTLQNLTNQLMKRNPSTAPHSDNAFTLFYVKFRGAAPKVRTLIEQMEQRSEKLPEYQLLLGEIHQCYLDQRDNLLSPSITSTITDLTSQNNRDHCALVRYDYSTYIVYTRLLFCLLHLTPFKRVKIDDRGGLLINKVYLSFQVRSGCAFMVHVCQDEHQLYNEFFTKPTPKLEYVQFITPDILLKNILCHLKTLITDNY</sequence>
<dbReference type="PANTHER" id="PTHR13302:SF8">
    <property type="entry name" value="CONSERVED OLIGOMERIC GOLGI COMPLEX SUBUNIT 3"/>
    <property type="match status" value="1"/>
</dbReference>
<feature type="region of interest" description="Disordered" evidence="9">
    <location>
        <begin position="691"/>
        <end position="731"/>
    </location>
</feature>
<accession>A0ABN9LJT6</accession>
<keyword evidence="5" id="KW-0653">Protein transport</keyword>
<evidence type="ECO:0000256" key="1">
    <source>
        <dbReference type="ARBA" id="ARBA00004395"/>
    </source>
</evidence>
<dbReference type="Pfam" id="PF04136">
    <property type="entry name" value="COG3_N"/>
    <property type="match status" value="2"/>
</dbReference>
<reference evidence="13" key="1">
    <citation type="submission" date="2023-07" db="EMBL/GenBank/DDBJ databases">
        <authorList>
            <person name="Stuckert A."/>
        </authorList>
    </citation>
    <scope>NUCLEOTIDE SEQUENCE</scope>
</reference>
<dbReference type="EMBL" id="CAUEEQ010020003">
    <property type="protein sequence ID" value="CAJ0942425.1"/>
    <property type="molecule type" value="Genomic_DNA"/>
</dbReference>
<dbReference type="InterPro" id="IPR021623">
    <property type="entry name" value="LAP2alpha_C"/>
</dbReference>
<evidence type="ECO:0000256" key="8">
    <source>
        <dbReference type="ARBA" id="ARBA00031339"/>
    </source>
</evidence>
<evidence type="ECO:0000256" key="7">
    <source>
        <dbReference type="ARBA" id="ARBA00023136"/>
    </source>
</evidence>
<dbReference type="InterPro" id="IPR048320">
    <property type="entry name" value="COG3_N"/>
</dbReference>
<evidence type="ECO:0000256" key="5">
    <source>
        <dbReference type="ARBA" id="ARBA00022927"/>
    </source>
</evidence>
<evidence type="ECO:0000259" key="11">
    <source>
        <dbReference type="Pfam" id="PF11560"/>
    </source>
</evidence>
<comment type="similarity">
    <text evidence="2">Belongs to the COG3 family.</text>
</comment>
<evidence type="ECO:0000256" key="2">
    <source>
        <dbReference type="ARBA" id="ARBA00009936"/>
    </source>
</evidence>
<comment type="caution">
    <text evidence="13">The sequence shown here is derived from an EMBL/GenBank/DDBJ whole genome shotgun (WGS) entry which is preliminary data.</text>
</comment>
<dbReference type="Pfam" id="PF11560">
    <property type="entry name" value="LAP2alpha"/>
    <property type="match status" value="1"/>
</dbReference>
<dbReference type="Pfam" id="PF20671">
    <property type="entry name" value="COG3_C"/>
    <property type="match status" value="1"/>
</dbReference>
<feature type="domain" description="Conserved oligomeric Golgi complex subunit 3 N-terminal" evidence="10">
    <location>
        <begin position="933"/>
        <end position="966"/>
    </location>
</feature>
<keyword evidence="4" id="KW-0813">Transport</keyword>